<reference evidence="3 4" key="1">
    <citation type="submission" date="2018-03" db="EMBL/GenBank/DDBJ databases">
        <title>Aquarubrobacter algicola gen. nov., sp. nov., a novel actinobacterium isolated from shallow eutrophic lake during the end of cyanobacterial harmful algal blooms.</title>
        <authorList>
            <person name="Chun S.J."/>
        </authorList>
    </citation>
    <scope>NUCLEOTIDE SEQUENCE [LARGE SCALE GENOMIC DNA]</scope>
    <source>
        <strain evidence="3 4">Seoho-28</strain>
    </source>
</reference>
<dbReference type="AlphaFoldDB" id="A0A2T4UEI7"/>
<sequence length="613" mass="63574">MALRLRARRRPPRGWGLQRAARAPGERLGGPQHAAARRPRVAVAVGGTGRLPAARLDAARGPRAPFARPPRRARLGAAAAGGDAPRAGRAAPGRGAPDRGRRGARPVARPDRRRPSGQPGVTAVRRNLLLAGAALLLSGCTLLLEAGPHDEGLVLAAADRVADGQLPYRDFWWNYGPGQALALGALTWVTGPSLLAWRIARLVLDVAVVLLVARLVEPEQGQDHPRVLGWPLAAGLAAAGALAWPANAGPGPPALALALGALLAARRQRPGLAGALAGLAGLWRPEIGLAAAAGIVLGGAPARRALPAAGAVAAMGVLPFALLAPAELVDQTAGFLGIQDLQRLPFPFAVADAFPDPNKLLEAAYPALLVAATAGAGAWFAVRRGGAGREAWALAPLVAGGLAYLLARTDEFHLLGLALALAALAGVVGARSDRRGVRAACLAVCALVALHGAERQAGRLLHPGDLVALPGPAADGVRADAAFARGAAFVARTVRAVPGPVLVAPPRYARVRFGAPLLNVLLGRPNPSRYDVVQPGVVTDRDVQEEIARDLARTRTPWVVRWIAPAARRDEPNGGGRLDGADVLDRVIARDYREVARDPSFVVLLRRGYDPDP</sequence>
<feature type="compositionally biased region" description="Low complexity" evidence="1">
    <location>
        <begin position="75"/>
        <end position="95"/>
    </location>
</feature>
<keyword evidence="2" id="KW-1133">Transmembrane helix</keyword>
<name>A0A2T4UEI7_9ACTN</name>
<evidence type="ECO:0008006" key="5">
    <source>
        <dbReference type="Google" id="ProtNLM"/>
    </source>
</evidence>
<feature type="transmembrane region" description="Helical" evidence="2">
    <location>
        <begin position="128"/>
        <end position="144"/>
    </location>
</feature>
<feature type="transmembrane region" description="Helical" evidence="2">
    <location>
        <begin position="413"/>
        <end position="430"/>
    </location>
</feature>
<comment type="caution">
    <text evidence="3">The sequence shown here is derived from an EMBL/GenBank/DDBJ whole genome shotgun (WGS) entry which is preliminary data.</text>
</comment>
<dbReference type="EMBL" id="PYYB01000002">
    <property type="protein sequence ID" value="PTL56199.1"/>
    <property type="molecule type" value="Genomic_DNA"/>
</dbReference>
<proteinExistence type="predicted"/>
<feature type="transmembrane region" description="Helical" evidence="2">
    <location>
        <begin position="305"/>
        <end position="326"/>
    </location>
</feature>
<gene>
    <name evidence="3" type="ORF">C7Y72_14525</name>
</gene>
<keyword evidence="4" id="KW-1185">Reference proteome</keyword>
<feature type="region of interest" description="Disordered" evidence="1">
    <location>
        <begin position="1"/>
        <end position="120"/>
    </location>
</feature>
<feature type="transmembrane region" description="Helical" evidence="2">
    <location>
        <begin position="391"/>
        <end position="407"/>
    </location>
</feature>
<evidence type="ECO:0000313" key="3">
    <source>
        <dbReference type="EMBL" id="PTL56199.1"/>
    </source>
</evidence>
<dbReference type="Proteomes" id="UP000240739">
    <property type="component" value="Unassembled WGS sequence"/>
</dbReference>
<evidence type="ECO:0000313" key="4">
    <source>
        <dbReference type="Proteomes" id="UP000240739"/>
    </source>
</evidence>
<evidence type="ECO:0000256" key="2">
    <source>
        <dbReference type="SAM" id="Phobius"/>
    </source>
</evidence>
<feature type="compositionally biased region" description="Basic residues" evidence="1">
    <location>
        <begin position="1"/>
        <end position="12"/>
    </location>
</feature>
<feature type="transmembrane region" description="Helical" evidence="2">
    <location>
        <begin position="363"/>
        <end position="382"/>
    </location>
</feature>
<keyword evidence="2" id="KW-0812">Transmembrane</keyword>
<protein>
    <recommendedName>
        <fullName evidence="5">Glycosyltransferase RgtA/B/C/D-like domain-containing protein</fullName>
    </recommendedName>
</protein>
<evidence type="ECO:0000256" key="1">
    <source>
        <dbReference type="SAM" id="MobiDB-lite"/>
    </source>
</evidence>
<organism evidence="3 4">
    <name type="scientific">Paraconexibacter algicola</name>
    <dbReference type="NCBI Taxonomy" id="2133960"/>
    <lineage>
        <taxon>Bacteria</taxon>
        <taxon>Bacillati</taxon>
        <taxon>Actinomycetota</taxon>
        <taxon>Thermoleophilia</taxon>
        <taxon>Solirubrobacterales</taxon>
        <taxon>Paraconexibacteraceae</taxon>
        <taxon>Paraconexibacter</taxon>
    </lineage>
</organism>
<accession>A0A2T4UEI7</accession>
<keyword evidence="2" id="KW-0472">Membrane</keyword>